<feature type="transmembrane region" description="Helical" evidence="1">
    <location>
        <begin position="529"/>
        <end position="549"/>
    </location>
</feature>
<name>A0ABN2QHE2_9PSEU</name>
<feature type="transmembrane region" description="Helical" evidence="1">
    <location>
        <begin position="490"/>
        <end position="509"/>
    </location>
</feature>
<keyword evidence="1" id="KW-1133">Transmembrane helix</keyword>
<feature type="transmembrane region" description="Helical" evidence="1">
    <location>
        <begin position="561"/>
        <end position="583"/>
    </location>
</feature>
<dbReference type="EMBL" id="BAAANN010000007">
    <property type="protein sequence ID" value="GAA1952444.1"/>
    <property type="molecule type" value="Genomic_DNA"/>
</dbReference>
<keyword evidence="1" id="KW-0472">Membrane</keyword>
<keyword evidence="1" id="KW-0812">Transmembrane</keyword>
<keyword evidence="3" id="KW-1185">Reference proteome</keyword>
<dbReference type="Proteomes" id="UP001501116">
    <property type="component" value="Unassembled WGS sequence"/>
</dbReference>
<sequence>MDGMESLRHAIATVPIPGAPPRLSHHGAAVGLALLDASLRLNHVRRLTERLTLVEHGAARRVTEVDISLRLLDEGQRDATAGLQGLIGKEHGERHGGSTLWVPMARLPRRAVSAVDVYGASGEKLPRLSQLETSRLVASGLYRLLRGILASDEHAQSPKQDLSGFLFRWHEPRWLVQRSLVTLLTERDHPAEPFTLPPSEGTVPGYGKQCRDMALKILDDYGHLLVEYAELLTVAVRDYLLVVGVDDTVDEHRLRYETPLHVNEIPQSRFPRLAEQWKRLRAGHRGYFAQYETSIPATLKSYHLVVGTAPEVDVARMFLSTDADHLQTENIAEDLGSIAAKLEASPTEPSLRKLLELQVQTVLRTLAELMRRRRWEADQSGVTVAMEAMPACERLVSAAVTGEGVRVQSNEVDNALLRHPAVTAENLRAAAAEITDCQVGDDLVLVSRFPDNEAQAYWRRSGTGDVRGDQVRVKAGLVLKDSTESGPRNVMLYAIAVAVISYALGWLLVGGPWPYGRAATQKLGHVSDGQSVITMLLLVPGFLYSRLAVTPRRSVASYLRTLPLVFGQLSIVAAAAFAATIATSSRGEVVQVFLTIAVVLPVLAALLLLRQRAWHESTIPLNRIGVPRWAGNGQERGEGLLPVNVCFDSNGGSR</sequence>
<evidence type="ECO:0000313" key="2">
    <source>
        <dbReference type="EMBL" id="GAA1952444.1"/>
    </source>
</evidence>
<proteinExistence type="predicted"/>
<comment type="caution">
    <text evidence="2">The sequence shown here is derived from an EMBL/GenBank/DDBJ whole genome shotgun (WGS) entry which is preliminary data.</text>
</comment>
<organism evidence="2 3">
    <name type="scientific">Amycolatopsis minnesotensis</name>
    <dbReference type="NCBI Taxonomy" id="337894"/>
    <lineage>
        <taxon>Bacteria</taxon>
        <taxon>Bacillati</taxon>
        <taxon>Actinomycetota</taxon>
        <taxon>Actinomycetes</taxon>
        <taxon>Pseudonocardiales</taxon>
        <taxon>Pseudonocardiaceae</taxon>
        <taxon>Amycolatopsis</taxon>
    </lineage>
</organism>
<gene>
    <name evidence="2" type="ORF">GCM10009754_21810</name>
</gene>
<accession>A0ABN2QHE2</accession>
<protein>
    <submittedName>
        <fullName evidence="2">Uncharacterized protein</fullName>
    </submittedName>
</protein>
<evidence type="ECO:0000256" key="1">
    <source>
        <dbReference type="SAM" id="Phobius"/>
    </source>
</evidence>
<evidence type="ECO:0000313" key="3">
    <source>
        <dbReference type="Proteomes" id="UP001501116"/>
    </source>
</evidence>
<feature type="transmembrane region" description="Helical" evidence="1">
    <location>
        <begin position="589"/>
        <end position="609"/>
    </location>
</feature>
<reference evidence="2 3" key="1">
    <citation type="journal article" date="2019" name="Int. J. Syst. Evol. Microbiol.">
        <title>The Global Catalogue of Microorganisms (GCM) 10K type strain sequencing project: providing services to taxonomists for standard genome sequencing and annotation.</title>
        <authorList>
            <consortium name="The Broad Institute Genomics Platform"/>
            <consortium name="The Broad Institute Genome Sequencing Center for Infectious Disease"/>
            <person name="Wu L."/>
            <person name="Ma J."/>
        </authorList>
    </citation>
    <scope>NUCLEOTIDE SEQUENCE [LARGE SCALE GENOMIC DNA]</scope>
    <source>
        <strain evidence="2 3">JCM 14545</strain>
    </source>
</reference>